<dbReference type="AlphaFoldDB" id="A0A1I7G399"/>
<accession>A0A1I7G399</accession>
<proteinExistence type="predicted"/>
<evidence type="ECO:0000313" key="3">
    <source>
        <dbReference type="Proteomes" id="UP000199138"/>
    </source>
</evidence>
<reference evidence="2 3" key="1">
    <citation type="submission" date="2016-10" db="EMBL/GenBank/DDBJ databases">
        <authorList>
            <person name="de Groot N.N."/>
        </authorList>
    </citation>
    <scope>NUCLEOTIDE SEQUENCE [LARGE SCALE GENOMIC DNA]</scope>
    <source>
        <strain evidence="2 3">CGMCC 1.12333</strain>
    </source>
</reference>
<sequence length="48" mass="5570">MTAQAIIEKLNLQPHPEGGFFRETYRSEEVISQDALPDVFEAYRLLVF</sequence>
<dbReference type="InterPro" id="IPR011051">
    <property type="entry name" value="RmlC_Cupin_sf"/>
</dbReference>
<dbReference type="InterPro" id="IPR014710">
    <property type="entry name" value="RmlC-like_jellyroll"/>
</dbReference>
<dbReference type="STRING" id="1224947.SAMN05216480_103122"/>
<gene>
    <name evidence="2" type="ORF">SAMN05216480_103122</name>
</gene>
<evidence type="ECO:0000259" key="1">
    <source>
        <dbReference type="Pfam" id="PF06172"/>
    </source>
</evidence>
<dbReference type="RefSeq" id="WP_093024299.1">
    <property type="nucleotide sequence ID" value="NZ_FPBK01000003.1"/>
</dbReference>
<dbReference type="Gene3D" id="2.60.120.10">
    <property type="entry name" value="Jelly Rolls"/>
    <property type="match status" value="1"/>
</dbReference>
<protein>
    <recommendedName>
        <fullName evidence="1">DUF985 domain-containing protein</fullName>
    </recommendedName>
</protein>
<feature type="domain" description="DUF985" evidence="1">
    <location>
        <begin position="4"/>
        <end position="35"/>
    </location>
</feature>
<dbReference type="SUPFAM" id="SSF51182">
    <property type="entry name" value="RmlC-like cupins"/>
    <property type="match status" value="1"/>
</dbReference>
<name>A0A1I7G399_9FLAO</name>
<dbReference type="Proteomes" id="UP000199138">
    <property type="component" value="Unassembled WGS sequence"/>
</dbReference>
<dbReference type="Pfam" id="PF06172">
    <property type="entry name" value="Cupin_5"/>
    <property type="match status" value="1"/>
</dbReference>
<organism evidence="2 3">
    <name type="scientific">Pustulibacterium marinum</name>
    <dbReference type="NCBI Taxonomy" id="1224947"/>
    <lineage>
        <taxon>Bacteria</taxon>
        <taxon>Pseudomonadati</taxon>
        <taxon>Bacteroidota</taxon>
        <taxon>Flavobacteriia</taxon>
        <taxon>Flavobacteriales</taxon>
        <taxon>Flavobacteriaceae</taxon>
        <taxon>Pustulibacterium</taxon>
    </lineage>
</organism>
<keyword evidence="3" id="KW-1185">Reference proteome</keyword>
<dbReference type="InterPro" id="IPR009327">
    <property type="entry name" value="Cupin_DUF985"/>
</dbReference>
<dbReference type="OrthoDB" id="9798288at2"/>
<evidence type="ECO:0000313" key="2">
    <source>
        <dbReference type="EMBL" id="SFU42919.1"/>
    </source>
</evidence>
<dbReference type="EMBL" id="FPBK01000003">
    <property type="protein sequence ID" value="SFU42919.1"/>
    <property type="molecule type" value="Genomic_DNA"/>
</dbReference>